<feature type="transmembrane region" description="Helical" evidence="5">
    <location>
        <begin position="100"/>
        <end position="121"/>
    </location>
</feature>
<feature type="transmembrane region" description="Helical" evidence="5">
    <location>
        <begin position="27"/>
        <end position="49"/>
    </location>
</feature>
<dbReference type="SUPFAM" id="SSF81321">
    <property type="entry name" value="Family A G protein-coupled receptor-like"/>
    <property type="match status" value="1"/>
</dbReference>
<evidence type="ECO:0000313" key="6">
    <source>
        <dbReference type="EMBL" id="CAF1428104.1"/>
    </source>
</evidence>
<dbReference type="GO" id="GO:0016020">
    <property type="term" value="C:membrane"/>
    <property type="evidence" value="ECO:0007669"/>
    <property type="project" value="UniProtKB-SubCell"/>
</dbReference>
<evidence type="ECO:0008006" key="8">
    <source>
        <dbReference type="Google" id="ProtNLM"/>
    </source>
</evidence>
<dbReference type="Proteomes" id="UP000663845">
    <property type="component" value="Unassembled WGS sequence"/>
</dbReference>
<protein>
    <recommendedName>
        <fullName evidence="8">G-protein coupled receptors family 1 profile domain-containing protein</fullName>
    </recommendedName>
</protein>
<dbReference type="Pfam" id="PF00001">
    <property type="entry name" value="7tm_1"/>
    <property type="match status" value="1"/>
</dbReference>
<feature type="transmembrane region" description="Helical" evidence="5">
    <location>
        <begin position="61"/>
        <end position="80"/>
    </location>
</feature>
<evidence type="ECO:0000256" key="5">
    <source>
        <dbReference type="SAM" id="Phobius"/>
    </source>
</evidence>
<reference evidence="6" key="1">
    <citation type="submission" date="2021-02" db="EMBL/GenBank/DDBJ databases">
        <authorList>
            <person name="Nowell W R."/>
        </authorList>
    </citation>
    <scope>NUCLEOTIDE SEQUENCE</scope>
</reference>
<feature type="transmembrane region" description="Helical" evidence="5">
    <location>
        <begin position="196"/>
        <end position="215"/>
    </location>
</feature>
<sequence>MNSSWDNSTFTWYSIDSAFEVTPILKFWLFLVFDVYAIICTIFVLYHLLSERQARNALHNHIPIILLFLASAFEWIDIPFQLQYFHTGIVYPSTPILCLIWWFIDWGFYYIIAVLLVFASFERHILIFHSHLVATRRKRLIFHYVPILIILLLMCTFYAVAIFAPICESTFAYDENLCGVHACYGTIPFFVTVEQLVFGAAPICLIAIFSMTLLVRVIRQKHRIHGAIQWKKQLEMRCPPSLLFDASYQRCEWPGAGVQTPNNRLRSLRNKKDQNNIKKKQMNSMTTLKQENTTVSSVNKVLMP</sequence>
<evidence type="ECO:0000256" key="1">
    <source>
        <dbReference type="ARBA" id="ARBA00004370"/>
    </source>
</evidence>
<name>A0A815N1Q1_9BILA</name>
<dbReference type="Gene3D" id="1.20.1070.10">
    <property type="entry name" value="Rhodopsin 7-helix transmembrane proteins"/>
    <property type="match status" value="1"/>
</dbReference>
<dbReference type="AlphaFoldDB" id="A0A815N1Q1"/>
<proteinExistence type="predicted"/>
<evidence type="ECO:0000256" key="4">
    <source>
        <dbReference type="ARBA" id="ARBA00023136"/>
    </source>
</evidence>
<dbReference type="EMBL" id="CAJNOG010001277">
    <property type="protein sequence ID" value="CAF1428104.1"/>
    <property type="molecule type" value="Genomic_DNA"/>
</dbReference>
<keyword evidence="4 5" id="KW-0472">Membrane</keyword>
<evidence type="ECO:0000313" key="7">
    <source>
        <dbReference type="Proteomes" id="UP000663845"/>
    </source>
</evidence>
<gene>
    <name evidence="6" type="ORF">JYZ213_LOCUS39403</name>
</gene>
<evidence type="ECO:0000256" key="2">
    <source>
        <dbReference type="ARBA" id="ARBA00022692"/>
    </source>
</evidence>
<dbReference type="InterPro" id="IPR000276">
    <property type="entry name" value="GPCR_Rhodpsn"/>
</dbReference>
<comment type="caution">
    <text evidence="6">The sequence shown here is derived from an EMBL/GenBank/DDBJ whole genome shotgun (WGS) entry which is preliminary data.</text>
</comment>
<keyword evidence="2 5" id="KW-0812">Transmembrane</keyword>
<keyword evidence="3 5" id="KW-1133">Transmembrane helix</keyword>
<accession>A0A815N1Q1</accession>
<evidence type="ECO:0000256" key="3">
    <source>
        <dbReference type="ARBA" id="ARBA00022989"/>
    </source>
</evidence>
<dbReference type="GO" id="GO:0004930">
    <property type="term" value="F:G protein-coupled receptor activity"/>
    <property type="evidence" value="ECO:0007669"/>
    <property type="project" value="InterPro"/>
</dbReference>
<comment type="subcellular location">
    <subcellularLocation>
        <location evidence="1">Membrane</location>
    </subcellularLocation>
</comment>
<organism evidence="6 7">
    <name type="scientific">Adineta steineri</name>
    <dbReference type="NCBI Taxonomy" id="433720"/>
    <lineage>
        <taxon>Eukaryota</taxon>
        <taxon>Metazoa</taxon>
        <taxon>Spiralia</taxon>
        <taxon>Gnathifera</taxon>
        <taxon>Rotifera</taxon>
        <taxon>Eurotatoria</taxon>
        <taxon>Bdelloidea</taxon>
        <taxon>Adinetida</taxon>
        <taxon>Adinetidae</taxon>
        <taxon>Adineta</taxon>
    </lineage>
</organism>
<feature type="transmembrane region" description="Helical" evidence="5">
    <location>
        <begin position="141"/>
        <end position="166"/>
    </location>
</feature>